<accession>A0A9P7YZL3</accession>
<gene>
    <name evidence="1" type="ORF">BJ878DRAFT_481615</name>
</gene>
<evidence type="ECO:0000313" key="1">
    <source>
        <dbReference type="EMBL" id="KAG9242888.1"/>
    </source>
</evidence>
<comment type="caution">
    <text evidence="1">The sequence shown here is derived from an EMBL/GenBank/DDBJ whole genome shotgun (WGS) entry which is preliminary data.</text>
</comment>
<protein>
    <submittedName>
        <fullName evidence="1">Uncharacterized protein</fullName>
    </submittedName>
</protein>
<dbReference type="OrthoDB" id="2788868at2759"/>
<proteinExistence type="predicted"/>
<organism evidence="1 2">
    <name type="scientific">Calycina marina</name>
    <dbReference type="NCBI Taxonomy" id="1763456"/>
    <lineage>
        <taxon>Eukaryota</taxon>
        <taxon>Fungi</taxon>
        <taxon>Dikarya</taxon>
        <taxon>Ascomycota</taxon>
        <taxon>Pezizomycotina</taxon>
        <taxon>Leotiomycetes</taxon>
        <taxon>Helotiales</taxon>
        <taxon>Pezizellaceae</taxon>
        <taxon>Calycina</taxon>
    </lineage>
</organism>
<keyword evidence="2" id="KW-1185">Reference proteome</keyword>
<evidence type="ECO:0000313" key="2">
    <source>
        <dbReference type="Proteomes" id="UP000887226"/>
    </source>
</evidence>
<sequence length="312" mass="35341">MYFSKVHQATHPRPDGAHPTRLLLQGLAKAQLGNIGKNVAHGGWSSIPTVRGNGYHLDPMAPRRHSSLLYRRLAVELAIGMDELETAAAIMTGKKCNPFYIEENHAAAMVQQLIINHRASSKEGSRLASGRVGWREILDRLAQDAWKVNEEEYLFQCITCAEDILHVPSSEKEIKSAENKSYHYPRASRRWLQGVYRLFADVIYGTNNISHNDDEGDLVHYRLERMNSQFSEGFSIVEIQTACENADGFHYHYVPPEAGITGIDGKELRERAYVYWNSAPWRGEDGLYDSIRDWVASLVEHVEDMAETGEKV</sequence>
<dbReference type="Proteomes" id="UP000887226">
    <property type="component" value="Unassembled WGS sequence"/>
</dbReference>
<dbReference type="AlphaFoldDB" id="A0A9P7YZL3"/>
<name>A0A9P7YZL3_9HELO</name>
<dbReference type="EMBL" id="MU254026">
    <property type="protein sequence ID" value="KAG9242888.1"/>
    <property type="molecule type" value="Genomic_DNA"/>
</dbReference>
<reference evidence="1" key="1">
    <citation type="journal article" date="2021" name="IMA Fungus">
        <title>Genomic characterization of three marine fungi, including Emericellopsis atlantica sp. nov. with signatures of a generalist lifestyle and marine biomass degradation.</title>
        <authorList>
            <person name="Hagestad O.C."/>
            <person name="Hou L."/>
            <person name="Andersen J.H."/>
            <person name="Hansen E.H."/>
            <person name="Altermark B."/>
            <person name="Li C."/>
            <person name="Kuhnert E."/>
            <person name="Cox R.J."/>
            <person name="Crous P.W."/>
            <person name="Spatafora J.W."/>
            <person name="Lail K."/>
            <person name="Amirebrahimi M."/>
            <person name="Lipzen A."/>
            <person name="Pangilinan J."/>
            <person name="Andreopoulos W."/>
            <person name="Hayes R.D."/>
            <person name="Ng V."/>
            <person name="Grigoriev I.V."/>
            <person name="Jackson S.A."/>
            <person name="Sutton T.D.S."/>
            <person name="Dobson A.D.W."/>
            <person name="Rama T."/>
        </authorList>
    </citation>
    <scope>NUCLEOTIDE SEQUENCE</scope>
    <source>
        <strain evidence="1">TRa3180A</strain>
    </source>
</reference>